<feature type="transmembrane region" description="Helical" evidence="1">
    <location>
        <begin position="59"/>
        <end position="80"/>
    </location>
</feature>
<organism evidence="2">
    <name type="scientific">marine metagenome</name>
    <dbReference type="NCBI Taxonomy" id="408172"/>
    <lineage>
        <taxon>unclassified sequences</taxon>
        <taxon>metagenomes</taxon>
        <taxon>ecological metagenomes</taxon>
    </lineage>
</organism>
<gene>
    <name evidence="2" type="ORF">METZ01_LOCUS34972</name>
</gene>
<evidence type="ECO:0000256" key="1">
    <source>
        <dbReference type="SAM" id="Phobius"/>
    </source>
</evidence>
<feature type="non-terminal residue" evidence="2">
    <location>
        <position position="112"/>
    </location>
</feature>
<dbReference type="AlphaFoldDB" id="A0A381QTW3"/>
<evidence type="ECO:0000313" key="2">
    <source>
        <dbReference type="EMBL" id="SUZ82118.1"/>
    </source>
</evidence>
<proteinExistence type="predicted"/>
<keyword evidence="1" id="KW-0472">Membrane</keyword>
<sequence length="112" mass="12514">MIKAIASAELRSTRRLARYWPFTILSVLFVCVMTGQTTFMHAMGSGLSASLGSMGPRYLVASSGFMAVILFLVCLIFLVFDIRHRDVRDRMVEVLDTRPITNIELVLGRCLA</sequence>
<dbReference type="EMBL" id="UINC01001492">
    <property type="protein sequence ID" value="SUZ82118.1"/>
    <property type="molecule type" value="Genomic_DNA"/>
</dbReference>
<reference evidence="2" key="1">
    <citation type="submission" date="2018-05" db="EMBL/GenBank/DDBJ databases">
        <authorList>
            <person name="Lanie J.A."/>
            <person name="Ng W.-L."/>
            <person name="Kazmierczak K.M."/>
            <person name="Andrzejewski T.M."/>
            <person name="Davidsen T.M."/>
            <person name="Wayne K.J."/>
            <person name="Tettelin H."/>
            <person name="Glass J.I."/>
            <person name="Rusch D."/>
            <person name="Podicherti R."/>
            <person name="Tsui H.-C.T."/>
            <person name="Winkler M.E."/>
        </authorList>
    </citation>
    <scope>NUCLEOTIDE SEQUENCE</scope>
</reference>
<keyword evidence="1" id="KW-1133">Transmembrane helix</keyword>
<name>A0A381QTW3_9ZZZZ</name>
<keyword evidence="1" id="KW-0812">Transmembrane</keyword>
<feature type="transmembrane region" description="Helical" evidence="1">
    <location>
        <begin position="20"/>
        <end position="39"/>
    </location>
</feature>
<accession>A0A381QTW3</accession>
<protein>
    <submittedName>
        <fullName evidence="2">Uncharacterized protein</fullName>
    </submittedName>
</protein>